<dbReference type="Pfam" id="PF01029">
    <property type="entry name" value="NusB"/>
    <property type="match status" value="1"/>
</dbReference>
<protein>
    <recommendedName>
        <fullName evidence="6">Transcription antitermination protein NusB</fullName>
    </recommendedName>
    <alternativeName>
        <fullName evidence="6">Antitermination factor NusB</fullName>
    </alternativeName>
</protein>
<reference evidence="8" key="1">
    <citation type="submission" date="2017-10" db="EMBL/GenBank/DDBJ databases">
        <title>Draft genome sequence of the planktic cyanobacteria Tychonema bourrellyi isolated from alpine lentic freshwater.</title>
        <authorList>
            <person name="Tett A."/>
            <person name="Armanini F."/>
            <person name="Asnicar F."/>
            <person name="Boscaini A."/>
            <person name="Pasolli E."/>
            <person name="Zolfo M."/>
            <person name="Donati C."/>
            <person name="Salmaso N."/>
            <person name="Segata N."/>
        </authorList>
    </citation>
    <scope>NUCLEOTIDE SEQUENCE</scope>
    <source>
        <strain evidence="8">FEM_GT703</strain>
    </source>
</reference>
<keyword evidence="3 6" id="KW-0694">RNA-binding</keyword>
<dbReference type="Proteomes" id="UP000226442">
    <property type="component" value="Unassembled WGS sequence"/>
</dbReference>
<dbReference type="GO" id="GO:0031564">
    <property type="term" value="P:transcription antitermination"/>
    <property type="evidence" value="ECO:0007669"/>
    <property type="project" value="UniProtKB-KW"/>
</dbReference>
<comment type="function">
    <text evidence="6">Involved in transcription antitermination. Required for transcription of ribosomal RNA (rRNA) genes. Binds specifically to the boxA antiterminator sequence of the ribosomal RNA (rrn) operons.</text>
</comment>
<keyword evidence="5 6" id="KW-0804">Transcription</keyword>
<dbReference type="InterPro" id="IPR011605">
    <property type="entry name" value="NusB_fam"/>
</dbReference>
<keyword evidence="2 6" id="KW-0889">Transcription antitermination</keyword>
<comment type="caution">
    <text evidence="8">The sequence shown here is derived from an EMBL/GenBank/DDBJ whole genome shotgun (WGS) entry which is preliminary data.</text>
</comment>
<name>A0A2G4F425_9CYAN</name>
<dbReference type="Gene3D" id="1.10.940.10">
    <property type="entry name" value="NusB-like"/>
    <property type="match status" value="1"/>
</dbReference>
<feature type="domain" description="NusB/RsmB/TIM44" evidence="7">
    <location>
        <begin position="108"/>
        <end position="200"/>
    </location>
</feature>
<dbReference type="PANTHER" id="PTHR11078">
    <property type="entry name" value="N UTILIZATION SUBSTANCE PROTEIN B-RELATED"/>
    <property type="match status" value="1"/>
</dbReference>
<dbReference type="HAMAP" id="MF_00073">
    <property type="entry name" value="NusB"/>
    <property type="match status" value="1"/>
</dbReference>
<keyword evidence="4 6" id="KW-0805">Transcription regulation</keyword>
<evidence type="ECO:0000256" key="4">
    <source>
        <dbReference type="ARBA" id="ARBA00023015"/>
    </source>
</evidence>
<dbReference type="NCBIfam" id="TIGR01951">
    <property type="entry name" value="nusB"/>
    <property type="match status" value="1"/>
</dbReference>
<keyword evidence="9" id="KW-1185">Reference proteome</keyword>
<evidence type="ECO:0000256" key="3">
    <source>
        <dbReference type="ARBA" id="ARBA00022884"/>
    </source>
</evidence>
<evidence type="ECO:0000313" key="9">
    <source>
        <dbReference type="Proteomes" id="UP000226442"/>
    </source>
</evidence>
<dbReference type="InterPro" id="IPR035926">
    <property type="entry name" value="NusB-like_sf"/>
</dbReference>
<dbReference type="GO" id="GO:0005829">
    <property type="term" value="C:cytosol"/>
    <property type="evidence" value="ECO:0007669"/>
    <property type="project" value="TreeGrafter"/>
</dbReference>
<dbReference type="GO" id="GO:0003723">
    <property type="term" value="F:RNA binding"/>
    <property type="evidence" value="ECO:0007669"/>
    <property type="project" value="UniProtKB-UniRule"/>
</dbReference>
<dbReference type="PANTHER" id="PTHR11078:SF3">
    <property type="entry name" value="ANTITERMINATION NUSB DOMAIN-CONTAINING PROTEIN"/>
    <property type="match status" value="1"/>
</dbReference>
<sequence>MKKARETARELALLGISQLPSNPELLEAKKLQDVVLAAIRTLTTEVQESLETAASEVQRGSDKLLSSEIRAPDIESARAMVREAVELTQTAINRLGSAMEFPEIIQLANQQDVRTYALQILAKVSANRPEIDELLKEALVDWQIERLPRIDRDIMRIAIAEILFLGLAEQVAVNEAVQLAKRYSGDEGYRFINGVLRRVVDRINAQAVSH</sequence>
<dbReference type="SUPFAM" id="SSF48013">
    <property type="entry name" value="NusB-like"/>
    <property type="match status" value="1"/>
</dbReference>
<proteinExistence type="inferred from homology"/>
<dbReference type="GO" id="GO:0006353">
    <property type="term" value="P:DNA-templated transcription termination"/>
    <property type="evidence" value="ECO:0007669"/>
    <property type="project" value="UniProtKB-UniRule"/>
</dbReference>
<gene>
    <name evidence="6 8" type="primary">nusB</name>
    <name evidence="8" type="ORF">CP500_005105</name>
</gene>
<dbReference type="EMBL" id="NXIB02000019">
    <property type="protein sequence ID" value="PHX56471.1"/>
    <property type="molecule type" value="Genomic_DNA"/>
</dbReference>
<accession>A0A2G4F425</accession>
<evidence type="ECO:0000256" key="2">
    <source>
        <dbReference type="ARBA" id="ARBA00022814"/>
    </source>
</evidence>
<comment type="similarity">
    <text evidence="1 6">Belongs to the NusB family.</text>
</comment>
<evidence type="ECO:0000256" key="1">
    <source>
        <dbReference type="ARBA" id="ARBA00005952"/>
    </source>
</evidence>
<organism evidence="8 9">
    <name type="scientific">Tychonema bourrellyi FEM_GT703</name>
    <dbReference type="NCBI Taxonomy" id="2040638"/>
    <lineage>
        <taxon>Bacteria</taxon>
        <taxon>Bacillati</taxon>
        <taxon>Cyanobacteriota</taxon>
        <taxon>Cyanophyceae</taxon>
        <taxon>Oscillatoriophycideae</taxon>
        <taxon>Oscillatoriales</taxon>
        <taxon>Microcoleaceae</taxon>
        <taxon>Tychonema</taxon>
    </lineage>
</organism>
<evidence type="ECO:0000259" key="7">
    <source>
        <dbReference type="Pfam" id="PF01029"/>
    </source>
</evidence>
<evidence type="ECO:0000256" key="5">
    <source>
        <dbReference type="ARBA" id="ARBA00023163"/>
    </source>
</evidence>
<evidence type="ECO:0000313" key="8">
    <source>
        <dbReference type="EMBL" id="PHX56471.1"/>
    </source>
</evidence>
<dbReference type="OrthoDB" id="3528057at2"/>
<dbReference type="AlphaFoldDB" id="A0A2G4F425"/>
<dbReference type="InterPro" id="IPR006027">
    <property type="entry name" value="NusB_RsmB_TIM44"/>
</dbReference>
<dbReference type="RefSeq" id="WP_096831642.1">
    <property type="nucleotide sequence ID" value="NZ_NXIB02000019.1"/>
</dbReference>
<evidence type="ECO:0000256" key="6">
    <source>
        <dbReference type="HAMAP-Rule" id="MF_00073"/>
    </source>
</evidence>